<feature type="compositionally biased region" description="Low complexity" evidence="1">
    <location>
        <begin position="1"/>
        <end position="26"/>
    </location>
</feature>
<dbReference type="Pfam" id="PF05402">
    <property type="entry name" value="PqqD"/>
    <property type="match status" value="1"/>
</dbReference>
<name>A0A5M6I5V0_9PROT</name>
<reference evidence="2 3" key="1">
    <citation type="submission" date="2019-09" db="EMBL/GenBank/DDBJ databases">
        <title>Genome sequence of Roseospira marina, one of the more divergent members of the non-sulfur purple photosynthetic bacterial family, the Rhodospirillaceae.</title>
        <authorList>
            <person name="Meyer T."/>
            <person name="Kyndt J."/>
        </authorList>
    </citation>
    <scope>NUCLEOTIDE SEQUENCE [LARGE SCALE GENOMIC DNA]</scope>
    <source>
        <strain evidence="2 3">DSM 15113</strain>
    </source>
</reference>
<dbReference type="InterPro" id="IPR041881">
    <property type="entry name" value="PqqD_sf"/>
</dbReference>
<dbReference type="Proteomes" id="UP000324065">
    <property type="component" value="Unassembled WGS sequence"/>
</dbReference>
<dbReference type="AlphaFoldDB" id="A0A5M6I5V0"/>
<comment type="caution">
    <text evidence="2">The sequence shown here is derived from an EMBL/GenBank/DDBJ whole genome shotgun (WGS) entry which is preliminary data.</text>
</comment>
<dbReference type="Gene3D" id="1.10.10.1150">
    <property type="entry name" value="Coenzyme PQQ synthesis protein D (PqqD)"/>
    <property type="match status" value="1"/>
</dbReference>
<accession>A0A5M6I5V0</accession>
<dbReference type="EMBL" id="VWPJ01000039">
    <property type="protein sequence ID" value="KAA5603227.1"/>
    <property type="molecule type" value="Genomic_DNA"/>
</dbReference>
<keyword evidence="3" id="KW-1185">Reference proteome</keyword>
<dbReference type="RefSeq" id="WP_150064218.1">
    <property type="nucleotide sequence ID" value="NZ_JACIGJ010000034.1"/>
</dbReference>
<sequence>MDTSISGATPRASATATAPADAAPSTDDGRLDSRPRRRDLMWRWDGEDGAHVLIGVPLTRSAHMLNPVAARIFGLCDGETPVAAMIDRLRAAYPNAAPRIAGDVRGFLGYLRDLEVIDGWPG</sequence>
<proteinExistence type="predicted"/>
<gene>
    <name evidence="2" type="ORF">F1188_19980</name>
</gene>
<organism evidence="2 3">
    <name type="scientific">Roseospira marina</name>
    <dbReference type="NCBI Taxonomy" id="140057"/>
    <lineage>
        <taxon>Bacteria</taxon>
        <taxon>Pseudomonadati</taxon>
        <taxon>Pseudomonadota</taxon>
        <taxon>Alphaproteobacteria</taxon>
        <taxon>Rhodospirillales</taxon>
        <taxon>Rhodospirillaceae</taxon>
        <taxon>Roseospira</taxon>
    </lineage>
</organism>
<feature type="region of interest" description="Disordered" evidence="1">
    <location>
        <begin position="1"/>
        <end position="35"/>
    </location>
</feature>
<evidence type="ECO:0000313" key="3">
    <source>
        <dbReference type="Proteomes" id="UP000324065"/>
    </source>
</evidence>
<dbReference type="InterPro" id="IPR008792">
    <property type="entry name" value="PQQD"/>
</dbReference>
<evidence type="ECO:0000313" key="2">
    <source>
        <dbReference type="EMBL" id="KAA5603227.1"/>
    </source>
</evidence>
<dbReference type="OrthoDB" id="7995890at2"/>
<evidence type="ECO:0000256" key="1">
    <source>
        <dbReference type="SAM" id="MobiDB-lite"/>
    </source>
</evidence>
<protein>
    <submittedName>
        <fullName evidence="2">PqqD family protein</fullName>
    </submittedName>
</protein>